<dbReference type="SUPFAM" id="SSF54523">
    <property type="entry name" value="Pili subunits"/>
    <property type="match status" value="1"/>
</dbReference>
<keyword evidence="2" id="KW-0472">Membrane</keyword>
<dbReference type="EMBL" id="JACHVA010000126">
    <property type="protein sequence ID" value="MBC2603425.1"/>
    <property type="molecule type" value="Genomic_DNA"/>
</dbReference>
<sequence>MKPSSSSAPPTDLTPRFSLPGSIKRDSRSGFTLIEILTVIAILGILIAIVTPIVSNSLERSRISKSIANLRQLHQGMSLYVQDSDGFFPEYWDYEDRIGWSEKIWPYIYPEQKFPGYGHVQEGTVFESPLIEDTPLARSYGMNRLLQEQQPNRRYLLNCPTPKTALIMDTKETSAAKLSTINFRNDGKLAVVFLDGHTDLLAKDEIATEEEDVFWSGSEQSK</sequence>
<dbReference type="Pfam" id="PF07963">
    <property type="entry name" value="N_methyl"/>
    <property type="match status" value="1"/>
</dbReference>
<dbReference type="PRINTS" id="PR00813">
    <property type="entry name" value="BCTERIALGSPG"/>
</dbReference>
<dbReference type="PROSITE" id="PS00409">
    <property type="entry name" value="PROKAR_NTER_METHYL"/>
    <property type="match status" value="1"/>
</dbReference>
<evidence type="ECO:0000256" key="1">
    <source>
        <dbReference type="ARBA" id="ARBA00022481"/>
    </source>
</evidence>
<gene>
    <name evidence="3" type="ORF">H5P30_16700</name>
</gene>
<dbReference type="InterPro" id="IPR000983">
    <property type="entry name" value="Bac_GSPG_pilin"/>
</dbReference>
<accession>A0A7X1E593</accession>
<proteinExistence type="predicted"/>
<keyword evidence="2" id="KW-0812">Transmembrane</keyword>
<dbReference type="GO" id="GO:0015628">
    <property type="term" value="P:protein secretion by the type II secretion system"/>
    <property type="evidence" value="ECO:0007669"/>
    <property type="project" value="InterPro"/>
</dbReference>
<evidence type="ECO:0000256" key="2">
    <source>
        <dbReference type="SAM" id="Phobius"/>
    </source>
</evidence>
<feature type="transmembrane region" description="Helical" evidence="2">
    <location>
        <begin position="33"/>
        <end position="54"/>
    </location>
</feature>
<keyword evidence="4" id="KW-1185">Reference proteome</keyword>
<dbReference type="Gene3D" id="3.30.700.10">
    <property type="entry name" value="Glycoprotein, Type 4 Pilin"/>
    <property type="match status" value="1"/>
</dbReference>
<reference evidence="3 4" key="1">
    <citation type="submission" date="2020-07" db="EMBL/GenBank/DDBJ databases">
        <authorList>
            <person name="Feng X."/>
        </authorList>
    </citation>
    <scope>NUCLEOTIDE SEQUENCE [LARGE SCALE GENOMIC DNA]</scope>
    <source>
        <strain evidence="3 4">JCM14086</strain>
    </source>
</reference>
<dbReference type="PANTHER" id="PTHR30093">
    <property type="entry name" value="GENERAL SECRETION PATHWAY PROTEIN G"/>
    <property type="match status" value="1"/>
</dbReference>
<keyword evidence="2" id="KW-1133">Transmembrane helix</keyword>
<dbReference type="AlphaFoldDB" id="A0A7X1E593"/>
<dbReference type="InterPro" id="IPR012902">
    <property type="entry name" value="N_methyl_site"/>
</dbReference>
<keyword evidence="1" id="KW-0488">Methylation</keyword>
<evidence type="ECO:0000313" key="4">
    <source>
        <dbReference type="Proteomes" id="UP000525652"/>
    </source>
</evidence>
<organism evidence="3 4">
    <name type="scientific">Puniceicoccus vermicola</name>
    <dbReference type="NCBI Taxonomy" id="388746"/>
    <lineage>
        <taxon>Bacteria</taxon>
        <taxon>Pseudomonadati</taxon>
        <taxon>Verrucomicrobiota</taxon>
        <taxon>Opitutia</taxon>
        <taxon>Puniceicoccales</taxon>
        <taxon>Puniceicoccaceae</taxon>
        <taxon>Puniceicoccus</taxon>
    </lineage>
</organism>
<dbReference type="GO" id="GO:0015627">
    <property type="term" value="C:type II protein secretion system complex"/>
    <property type="evidence" value="ECO:0007669"/>
    <property type="project" value="InterPro"/>
</dbReference>
<dbReference type="NCBIfam" id="TIGR02532">
    <property type="entry name" value="IV_pilin_GFxxxE"/>
    <property type="match status" value="1"/>
</dbReference>
<comment type="caution">
    <text evidence="3">The sequence shown here is derived from an EMBL/GenBank/DDBJ whole genome shotgun (WGS) entry which is preliminary data.</text>
</comment>
<evidence type="ECO:0000313" key="3">
    <source>
        <dbReference type="EMBL" id="MBC2603425.1"/>
    </source>
</evidence>
<dbReference type="Proteomes" id="UP000525652">
    <property type="component" value="Unassembled WGS sequence"/>
</dbReference>
<dbReference type="InterPro" id="IPR045584">
    <property type="entry name" value="Pilin-like"/>
</dbReference>
<protein>
    <submittedName>
        <fullName evidence="3">Prepilin-type N-terminal cleavage/methylation domain-containing protein</fullName>
    </submittedName>
</protein>
<dbReference type="RefSeq" id="WP_185694051.1">
    <property type="nucleotide sequence ID" value="NZ_JACHVA010000126.1"/>
</dbReference>
<name>A0A7X1E593_9BACT</name>